<accession>A0A8H6HA34</accession>
<dbReference type="InterPro" id="IPR040727">
    <property type="entry name" value="NAPRTase_N"/>
</dbReference>
<dbReference type="OrthoDB" id="193380at2759"/>
<keyword evidence="12" id="KW-1185">Reference proteome</keyword>
<dbReference type="Pfam" id="PF17767">
    <property type="entry name" value="NAPRTase_N"/>
    <property type="match status" value="1"/>
</dbReference>
<keyword evidence="6 8" id="KW-0662">Pyridine nucleotide biosynthesis</keyword>
<comment type="caution">
    <text evidence="11">The sequence shown here is derived from an EMBL/GenBank/DDBJ whole genome shotgun (WGS) entry which is preliminary data.</text>
</comment>
<keyword evidence="11" id="KW-0808">Transferase</keyword>
<dbReference type="GO" id="GO:0005829">
    <property type="term" value="C:cytosol"/>
    <property type="evidence" value="ECO:0007669"/>
    <property type="project" value="TreeGrafter"/>
</dbReference>
<keyword evidence="11" id="KW-0328">Glycosyltransferase</keyword>
<dbReference type="Gene3D" id="3.20.140.10">
    <property type="entry name" value="nicotinate phosphoribosyltransferase"/>
    <property type="match status" value="1"/>
</dbReference>
<dbReference type="AlphaFoldDB" id="A0A8H6HA34"/>
<comment type="catalytic activity">
    <reaction evidence="7 8">
        <text>5-phospho-alpha-D-ribose 1-diphosphate + nicotinate + ATP + H2O = nicotinate beta-D-ribonucleotide + ADP + phosphate + diphosphate</text>
        <dbReference type="Rhea" id="RHEA:36163"/>
        <dbReference type="ChEBI" id="CHEBI:15377"/>
        <dbReference type="ChEBI" id="CHEBI:30616"/>
        <dbReference type="ChEBI" id="CHEBI:32544"/>
        <dbReference type="ChEBI" id="CHEBI:33019"/>
        <dbReference type="ChEBI" id="CHEBI:43474"/>
        <dbReference type="ChEBI" id="CHEBI:57502"/>
        <dbReference type="ChEBI" id="CHEBI:58017"/>
        <dbReference type="ChEBI" id="CHEBI:456216"/>
        <dbReference type="EC" id="6.3.4.21"/>
    </reaction>
</comment>
<name>A0A8H6HA34_9AGAR</name>
<evidence type="ECO:0000259" key="10">
    <source>
        <dbReference type="Pfam" id="PF17767"/>
    </source>
</evidence>
<comment type="PTM">
    <text evidence="8">Transiently phosphorylated on a His residue during the reaction cycle. Phosphorylation strongly increases the affinity for substrates and increases the rate of nicotinate D-ribonucleotide production. Dephosphorylation regenerates the low-affinity form of the enzyme, leading to product release.</text>
</comment>
<dbReference type="SUPFAM" id="SSF51690">
    <property type="entry name" value="Nicotinate/Quinolinate PRTase C-terminal domain-like"/>
    <property type="match status" value="1"/>
</dbReference>
<evidence type="ECO:0000256" key="8">
    <source>
        <dbReference type="RuleBase" id="RU003838"/>
    </source>
</evidence>
<dbReference type="InterPro" id="IPR006406">
    <property type="entry name" value="Nic_PRibTrfase"/>
</dbReference>
<dbReference type="GO" id="GO:0016757">
    <property type="term" value="F:glycosyltransferase activity"/>
    <property type="evidence" value="ECO:0007669"/>
    <property type="project" value="UniProtKB-KW"/>
</dbReference>
<dbReference type="PANTHER" id="PTHR11098">
    <property type="entry name" value="NICOTINATE PHOSPHORIBOSYLTRANSFERASE"/>
    <property type="match status" value="1"/>
</dbReference>
<dbReference type="HAMAP" id="MF_00570">
    <property type="entry name" value="NAPRTase"/>
    <property type="match status" value="1"/>
</dbReference>
<protein>
    <recommendedName>
        <fullName evidence="3 8">Nicotinate phosphoribosyltransferase</fullName>
        <ecNumber evidence="3 8">6.3.4.21</ecNumber>
    </recommendedName>
</protein>
<evidence type="ECO:0000256" key="3">
    <source>
        <dbReference type="ARBA" id="ARBA00013236"/>
    </source>
</evidence>
<evidence type="ECO:0000256" key="1">
    <source>
        <dbReference type="ARBA" id="ARBA00004952"/>
    </source>
</evidence>
<gene>
    <name evidence="11" type="ORF">DFP72DRAFT_934343</name>
</gene>
<feature type="domain" description="Nicotinate/nicotinamide phosphoribosyltransferase" evidence="9">
    <location>
        <begin position="176"/>
        <end position="419"/>
    </location>
</feature>
<evidence type="ECO:0000256" key="5">
    <source>
        <dbReference type="ARBA" id="ARBA00022598"/>
    </source>
</evidence>
<sequence length="422" mass="46991">MAAPAAALAVPPSILDTDLYKLSMQQAVLKAFPDVNAVYRFTNRTRTTLFSRQCAERFRTAVSHFAFLALTPEERTWLAKECPFLDPAYLDYLEAFRFKPEQVDIRFEPSEGDPSRGQIQIDVEGPWVETIMWEVPLMACLSETYFQTVDTDWAYDGQEERAYKKGQTLLSAGSTFSEFGTRRRRSFRTQEIVVQALAKAAKDAEGASNGGKLAGTSNVHLARLNGLAPIGTIAHEWFMGVAALTGYENANGRALDIWERIYQSRTALIALTDTFTTEAFFKDFSADPERAARWTGLRQDSGDPFEFGPRVKRLYEGLGIDPATKLLVFSDSLSTEKALKLRKQCTELGLPIVSFGIGTHFTNDFTTVSSGGKEPSKALNIVIKLREVDGKPCIKLSDDLKKTTGDRETVDRVLGMYGLPKE</sequence>
<dbReference type="PANTHER" id="PTHR11098:SF1">
    <property type="entry name" value="NICOTINATE PHOSPHORIBOSYLTRANSFERASE"/>
    <property type="match status" value="1"/>
</dbReference>
<evidence type="ECO:0000256" key="7">
    <source>
        <dbReference type="ARBA" id="ARBA00048668"/>
    </source>
</evidence>
<dbReference type="PIRSF" id="PIRSF000484">
    <property type="entry name" value="NAPRT"/>
    <property type="match status" value="1"/>
</dbReference>
<dbReference type="GO" id="GO:0004516">
    <property type="term" value="F:nicotinate phosphoribosyltransferase activity"/>
    <property type="evidence" value="ECO:0007669"/>
    <property type="project" value="UniProtKB-UniRule"/>
</dbReference>
<feature type="domain" description="Nicotinate phosphoribosyltransferase N-terminal" evidence="10">
    <location>
        <begin position="15"/>
        <end position="142"/>
    </location>
</feature>
<dbReference type="Pfam" id="PF04095">
    <property type="entry name" value="NAPRTase"/>
    <property type="match status" value="1"/>
</dbReference>
<dbReference type="GO" id="GO:0034355">
    <property type="term" value="P:NAD+ biosynthetic process via the salvage pathway"/>
    <property type="evidence" value="ECO:0007669"/>
    <property type="project" value="TreeGrafter"/>
</dbReference>
<evidence type="ECO:0000313" key="11">
    <source>
        <dbReference type="EMBL" id="KAF6743229.1"/>
    </source>
</evidence>
<dbReference type="InterPro" id="IPR041525">
    <property type="entry name" value="N/Namide_PRibTrfase"/>
</dbReference>
<comment type="function">
    <text evidence="8">Catalyzes the synthesis of beta-nicotinate D-ribonucleotide from nicotinate and 5-phospho-D-ribose 1-phosphate at the expense of ATP.</text>
</comment>
<keyword evidence="5 8" id="KW-0436">Ligase</keyword>
<proteinExistence type="inferred from homology"/>
<dbReference type="EC" id="6.3.4.21" evidence="3 8"/>
<dbReference type="UniPathway" id="UPA00253">
    <property type="reaction ID" value="UER00457"/>
</dbReference>
<evidence type="ECO:0000256" key="6">
    <source>
        <dbReference type="ARBA" id="ARBA00022642"/>
    </source>
</evidence>
<dbReference type="EMBL" id="JACGCI010000151">
    <property type="protein sequence ID" value="KAF6743229.1"/>
    <property type="molecule type" value="Genomic_DNA"/>
</dbReference>
<comment type="pathway">
    <text evidence="1 8">Cofactor biosynthesis; NAD(+) biosynthesis; nicotinate D-ribonucleotide from nicotinate: step 1/1.</text>
</comment>
<dbReference type="NCBIfam" id="TIGR01514">
    <property type="entry name" value="NAPRTase"/>
    <property type="match status" value="1"/>
</dbReference>
<evidence type="ECO:0000256" key="4">
    <source>
        <dbReference type="ARBA" id="ARBA00022553"/>
    </source>
</evidence>
<evidence type="ECO:0000256" key="2">
    <source>
        <dbReference type="ARBA" id="ARBA00010897"/>
    </source>
</evidence>
<reference evidence="11 12" key="1">
    <citation type="submission" date="2020-07" db="EMBL/GenBank/DDBJ databases">
        <title>Comparative genomics of pyrophilous fungi reveals a link between fire events and developmental genes.</title>
        <authorList>
            <consortium name="DOE Joint Genome Institute"/>
            <person name="Steindorff A.S."/>
            <person name="Carver A."/>
            <person name="Calhoun S."/>
            <person name="Stillman K."/>
            <person name="Liu H."/>
            <person name="Lipzen A."/>
            <person name="Pangilinan J."/>
            <person name="Labutti K."/>
            <person name="Bruns T.D."/>
            <person name="Grigoriev I.V."/>
        </authorList>
    </citation>
    <scope>NUCLEOTIDE SEQUENCE [LARGE SCALE GENOMIC DNA]</scope>
    <source>
        <strain evidence="11 12">CBS 144469</strain>
    </source>
</reference>
<keyword evidence="4" id="KW-0597">Phosphoprotein</keyword>
<dbReference type="Proteomes" id="UP000521943">
    <property type="component" value="Unassembled WGS sequence"/>
</dbReference>
<evidence type="ECO:0000313" key="12">
    <source>
        <dbReference type="Proteomes" id="UP000521943"/>
    </source>
</evidence>
<dbReference type="NCBIfam" id="NF003704">
    <property type="entry name" value="PRK05321.1"/>
    <property type="match status" value="1"/>
</dbReference>
<dbReference type="InterPro" id="IPR007229">
    <property type="entry name" value="Nic_PRibTrfase-Fam"/>
</dbReference>
<dbReference type="SUPFAM" id="SSF54675">
    <property type="entry name" value="Nicotinate/Quinolinate PRTase N-terminal domain-like"/>
    <property type="match status" value="1"/>
</dbReference>
<dbReference type="InterPro" id="IPR036068">
    <property type="entry name" value="Nicotinate_pribotase-like_C"/>
</dbReference>
<comment type="similarity">
    <text evidence="2 8">Belongs to the NAPRTase family.</text>
</comment>
<evidence type="ECO:0000259" key="9">
    <source>
        <dbReference type="Pfam" id="PF04095"/>
    </source>
</evidence>
<organism evidence="11 12">
    <name type="scientific">Ephemerocybe angulata</name>
    <dbReference type="NCBI Taxonomy" id="980116"/>
    <lineage>
        <taxon>Eukaryota</taxon>
        <taxon>Fungi</taxon>
        <taxon>Dikarya</taxon>
        <taxon>Basidiomycota</taxon>
        <taxon>Agaricomycotina</taxon>
        <taxon>Agaricomycetes</taxon>
        <taxon>Agaricomycetidae</taxon>
        <taxon>Agaricales</taxon>
        <taxon>Agaricineae</taxon>
        <taxon>Psathyrellaceae</taxon>
        <taxon>Ephemerocybe</taxon>
    </lineage>
</organism>